<dbReference type="SUPFAM" id="SSF63829">
    <property type="entry name" value="Calcium-dependent phosphotriesterase"/>
    <property type="match status" value="1"/>
</dbReference>
<feature type="modified residue" description="4-aspartylphosphate" evidence="4">
    <location>
        <position position="1122"/>
    </location>
</feature>
<evidence type="ECO:0000256" key="2">
    <source>
        <dbReference type="ARBA" id="ARBA00023015"/>
    </source>
</evidence>
<dbReference type="EMBL" id="AP025297">
    <property type="protein sequence ID" value="BDD01964.1"/>
    <property type="molecule type" value="Genomic_DNA"/>
</dbReference>
<dbReference type="SUPFAM" id="SSF52172">
    <property type="entry name" value="CheY-like"/>
    <property type="match status" value="1"/>
</dbReference>
<dbReference type="SUPFAM" id="SSF46689">
    <property type="entry name" value="Homeodomain-like"/>
    <property type="match status" value="1"/>
</dbReference>
<dbReference type="InterPro" id="IPR011123">
    <property type="entry name" value="Y_Y_Y"/>
</dbReference>
<dbReference type="InterPro" id="IPR011006">
    <property type="entry name" value="CheY-like_superfamily"/>
</dbReference>
<evidence type="ECO:0000259" key="5">
    <source>
        <dbReference type="PROSITE" id="PS01124"/>
    </source>
</evidence>
<dbReference type="InterPro" id="IPR011110">
    <property type="entry name" value="Reg_prop"/>
</dbReference>
<dbReference type="Gene3D" id="2.60.40.10">
    <property type="entry name" value="Immunoglobulins"/>
    <property type="match status" value="1"/>
</dbReference>
<proteinExistence type="predicted"/>
<geneLocation type="plasmid" evidence="7 8">
    <name>pPP5</name>
</geneLocation>
<gene>
    <name evidence="7" type="ORF">PEPS_42440</name>
</gene>
<evidence type="ECO:0000313" key="8">
    <source>
        <dbReference type="Proteomes" id="UP001354989"/>
    </source>
</evidence>
<dbReference type="SUPFAM" id="SSF101898">
    <property type="entry name" value="NHL repeat"/>
    <property type="match status" value="1"/>
</dbReference>
<dbReference type="PANTHER" id="PTHR43547:SF2">
    <property type="entry name" value="HYBRID SIGNAL TRANSDUCTION HISTIDINE KINASE C"/>
    <property type="match status" value="1"/>
</dbReference>
<keyword evidence="8" id="KW-1185">Reference proteome</keyword>
<keyword evidence="7" id="KW-0418">Kinase</keyword>
<dbReference type="Pfam" id="PF07495">
    <property type="entry name" value="Y_Y_Y"/>
    <property type="match status" value="1"/>
</dbReference>
<dbReference type="Pfam" id="PF07494">
    <property type="entry name" value="Reg_prop"/>
    <property type="match status" value="1"/>
</dbReference>
<dbReference type="PROSITE" id="PS01124">
    <property type="entry name" value="HTH_ARAC_FAMILY_2"/>
    <property type="match status" value="1"/>
</dbReference>
<dbReference type="InterPro" id="IPR013783">
    <property type="entry name" value="Ig-like_fold"/>
</dbReference>
<evidence type="ECO:0000256" key="3">
    <source>
        <dbReference type="ARBA" id="ARBA00023163"/>
    </source>
</evidence>
<feature type="domain" description="HTH araC/xylS-type" evidence="5">
    <location>
        <begin position="1212"/>
        <end position="1310"/>
    </location>
</feature>
<reference evidence="7 8" key="1">
    <citation type="submission" date="2021-12" db="EMBL/GenBank/DDBJ databases">
        <title>Genome sequencing of bacteria with rrn-lacking chromosome and rrn-plasmid.</title>
        <authorList>
            <person name="Anda M."/>
            <person name="Iwasaki W."/>
        </authorList>
    </citation>
    <scope>NUCLEOTIDE SEQUENCE [LARGE SCALE GENOMIC DNA]</scope>
    <source>
        <strain evidence="7 8">NBRC 101262</strain>
        <plasmid evidence="7 8">pPP5</plasmid>
    </source>
</reference>
<keyword evidence="7" id="KW-0808">Transferase</keyword>
<dbReference type="PROSITE" id="PS50110">
    <property type="entry name" value="RESPONSE_REGULATORY"/>
    <property type="match status" value="1"/>
</dbReference>
<evidence type="ECO:0000256" key="4">
    <source>
        <dbReference type="PROSITE-ProRule" id="PRU00169"/>
    </source>
</evidence>
<dbReference type="Gene3D" id="1.10.10.60">
    <property type="entry name" value="Homeodomain-like"/>
    <property type="match status" value="2"/>
</dbReference>
<keyword evidence="3" id="KW-0804">Transcription</keyword>
<dbReference type="InterPro" id="IPR009057">
    <property type="entry name" value="Homeodomain-like_sf"/>
</dbReference>
<feature type="domain" description="Response regulatory" evidence="6">
    <location>
        <begin position="1074"/>
        <end position="1189"/>
    </location>
</feature>
<dbReference type="InterPro" id="IPR001789">
    <property type="entry name" value="Sig_transdc_resp-reg_receiver"/>
</dbReference>
<evidence type="ECO:0000256" key="1">
    <source>
        <dbReference type="ARBA" id="ARBA00022553"/>
    </source>
</evidence>
<dbReference type="InterPro" id="IPR018060">
    <property type="entry name" value="HTH_AraC"/>
</dbReference>
<accession>A0ABN6LK36</accession>
<evidence type="ECO:0000259" key="6">
    <source>
        <dbReference type="PROSITE" id="PS50110"/>
    </source>
</evidence>
<keyword evidence="7" id="KW-0614">Plasmid</keyword>
<dbReference type="Proteomes" id="UP001354989">
    <property type="component" value="Plasmid pPP5"/>
</dbReference>
<dbReference type="InterPro" id="IPR015943">
    <property type="entry name" value="WD40/YVTN_repeat-like_dom_sf"/>
</dbReference>
<dbReference type="GO" id="GO:0016301">
    <property type="term" value="F:kinase activity"/>
    <property type="evidence" value="ECO:0007669"/>
    <property type="project" value="UniProtKB-KW"/>
</dbReference>
<dbReference type="Pfam" id="PF12833">
    <property type="entry name" value="HTH_18"/>
    <property type="match status" value="1"/>
</dbReference>
<evidence type="ECO:0000313" key="7">
    <source>
        <dbReference type="EMBL" id="BDD01964.1"/>
    </source>
</evidence>
<name>A0ABN6LK36_9BACT</name>
<keyword evidence="2" id="KW-0805">Transcription regulation</keyword>
<dbReference type="Gene3D" id="2.130.10.10">
    <property type="entry name" value="YVTN repeat-like/Quinoprotein amine dehydrogenase"/>
    <property type="match status" value="3"/>
</dbReference>
<dbReference type="RefSeq" id="WP_338399260.1">
    <property type="nucleotide sequence ID" value="NZ_AP025297.1"/>
</dbReference>
<sequence length="1315" mass="150809">MKFFNHKKLIINLFIVLFQIIVFETKAQSLKFTQNFPSFNINKTNGISNAAITSSVIDPNGNIWLGTWDGLNKFTEKRLTTFTFNHDNPYSIPNNIIVRILPPQPGDKHLWLLTKRGVSCINTANGEAKNYLQQLPIPAFDETKMKFFRAGKDIWLSIASWGIGRYNPKRDLFELILPKQKLGQYDLSDQYTFMVRKNLLYLFDQEKQKLTILSLGQHVEKIDDVFLHGQSSYEKLLNFNNSTILIRQLKNHQLQIYNCETNQNQIISGIGNTSTINRSQNGFWIGSDQGELKQCLLTTGEWKVRNMTKCLDQIRHIKAKIWEVREVNRNILLVSTDGDGLYIVNNSPYAFNYLDHQQALNHSTRAILVDGKNLFLGTNNDGIKVFKEDTPMKSIATGDEKTLKMLKDQHQNLWVGTDSPGMLMYAPNGRKYRFPEDFSFSKEDEGLLQKIGHVYAITEDFRGDLWLGTSGKGVFHLKISQKGHQFTVDKVEQIAQAQGLTNTVVYSIIEEKPNIYWIATRGNGIFRYNALKHQMTNNYIGANNYLDVIQIKLNPLTGQLLLATTNGLYIIRFNGLEFFEDQIYNKSNGLDNNNIHAVTLDDDQQAWVTTNTGISVIDLESHAIQNYTHEDGIYNVEFNDGAIAYNRTFGVLAAGSKGIEQFFPSEIQKKKNPKFHLQVLNLSTQDTTYHLQPNTPAIELPFEERSFSVNFQVPIFNMLYHDFRFEYTLKGLENSYTSTSTNTIRYTNLPAGKYDLVIKAYRQSSPQSSVSTHLKIDVQPPWYSTPLAKVIYGLLVLFSSISGIYLFASLERKKGEERLKLSEDAAQQKSIDEMVNMYRSIIDEVKEPVSLLLPAATILHDKNHIPANQRIINSILENTKLLKNIYLELEERRELKRETLVVHQHWTDFSTVLNEVICSFTHLPHLFFNLQLSASAVGYTNEKLLRRITFKIISEVIKHQQQVMNIAIQLEMVEDMVKIGFEVGIATLNSEIKKHLRPQGHTYDLINNLASRNRGKANIDFTDSHLKICLEFATEKDINGEEQAFSEKFDPEEFNVIQPFIGIQNDFKGSGDKKVLLITPSNDILLLVKEIIGLDCSLYRRVIPEEVLEFFTHKTVDLIIFDTNHNDKIIHRTIKKIKNHHKTNAIPIIQLSDKKEDEIRMAALEIGVDSFIPKPFHPKHLKIRVASLLKNKAAQQTSSQKEKIPLPASGEFPLFEYPNKHFDDATLTLDTWAEQMNISKSHLHKLVKEQANCTPLQYITEKRMQLATQLLEEKLPINEVFEKVGYGNRLQFFRAFKKTFGISPAEYKKKPAKTS</sequence>
<protein>
    <submittedName>
        <fullName evidence="7">Hybrid sensor histidine kinase/response regulator</fullName>
    </submittedName>
</protein>
<organism evidence="7 8">
    <name type="scientific">Persicobacter psychrovividus</name>
    <dbReference type="NCBI Taxonomy" id="387638"/>
    <lineage>
        <taxon>Bacteria</taxon>
        <taxon>Pseudomonadati</taxon>
        <taxon>Bacteroidota</taxon>
        <taxon>Cytophagia</taxon>
        <taxon>Cytophagales</taxon>
        <taxon>Persicobacteraceae</taxon>
        <taxon>Persicobacter</taxon>
    </lineage>
</organism>
<keyword evidence="1 4" id="KW-0597">Phosphoprotein</keyword>
<dbReference type="PANTHER" id="PTHR43547">
    <property type="entry name" value="TWO-COMPONENT HISTIDINE KINASE"/>
    <property type="match status" value="1"/>
</dbReference>
<dbReference type="SMART" id="SM00342">
    <property type="entry name" value="HTH_ARAC"/>
    <property type="match status" value="1"/>
</dbReference>
<dbReference type="Gene3D" id="3.40.50.2300">
    <property type="match status" value="1"/>
</dbReference>
<dbReference type="Pfam" id="PF00072">
    <property type="entry name" value="Response_reg"/>
    <property type="match status" value="1"/>
</dbReference>